<keyword evidence="2" id="KW-0378">Hydrolase</keyword>
<dbReference type="InterPro" id="IPR015943">
    <property type="entry name" value="WD40/YVTN_repeat-like_dom_sf"/>
</dbReference>
<dbReference type="InterPro" id="IPR003961">
    <property type="entry name" value="FN3_dom"/>
</dbReference>
<reference evidence="7 8" key="1">
    <citation type="submission" date="2020-03" db="EMBL/GenBank/DDBJ databases">
        <title>WGS of the type strain of Planosporangium spp.</title>
        <authorList>
            <person name="Thawai C."/>
        </authorList>
    </citation>
    <scope>NUCLEOTIDE SEQUENCE [LARGE SCALE GENOMIC DNA]</scope>
    <source>
        <strain evidence="7 8">TBRC 5610</strain>
    </source>
</reference>
<dbReference type="SUPFAM" id="SSF50969">
    <property type="entry name" value="YVTN repeat-like/Quinoprotein amine dehydrogenase"/>
    <property type="match status" value="1"/>
</dbReference>
<feature type="compositionally biased region" description="Low complexity" evidence="4">
    <location>
        <begin position="195"/>
        <end position="211"/>
    </location>
</feature>
<dbReference type="RefSeq" id="WP_167925239.1">
    <property type="nucleotide sequence ID" value="NZ_JAATVY010000006.1"/>
</dbReference>
<dbReference type="Pfam" id="PF00041">
    <property type="entry name" value="fn3"/>
    <property type="match status" value="3"/>
</dbReference>
<feature type="region of interest" description="Disordered" evidence="4">
    <location>
        <begin position="189"/>
        <end position="211"/>
    </location>
</feature>
<evidence type="ECO:0000256" key="1">
    <source>
        <dbReference type="ARBA" id="ARBA00022737"/>
    </source>
</evidence>
<dbReference type="EMBL" id="JAATVY010000006">
    <property type="protein sequence ID" value="NJC70328.1"/>
    <property type="molecule type" value="Genomic_DNA"/>
</dbReference>
<dbReference type="Proteomes" id="UP000722989">
    <property type="component" value="Unassembled WGS sequence"/>
</dbReference>
<keyword evidence="5" id="KW-1133">Transmembrane helix</keyword>
<gene>
    <name evidence="7" type="ORF">HC031_11485</name>
</gene>
<feature type="region of interest" description="Disordered" evidence="4">
    <location>
        <begin position="386"/>
        <end position="414"/>
    </location>
</feature>
<comment type="caution">
    <text evidence="7">The sequence shown here is derived from an EMBL/GenBank/DDBJ whole genome shotgun (WGS) entry which is preliminary data.</text>
</comment>
<keyword evidence="5" id="KW-0812">Transmembrane</keyword>
<evidence type="ECO:0000256" key="5">
    <source>
        <dbReference type="SAM" id="Phobius"/>
    </source>
</evidence>
<feature type="domain" description="Fibronectin type-III" evidence="6">
    <location>
        <begin position="502"/>
        <end position="596"/>
    </location>
</feature>
<feature type="compositionally biased region" description="Pro residues" evidence="4">
    <location>
        <begin position="392"/>
        <end position="413"/>
    </location>
</feature>
<feature type="domain" description="Fibronectin type-III" evidence="6">
    <location>
        <begin position="597"/>
        <end position="688"/>
    </location>
</feature>
<evidence type="ECO:0000313" key="8">
    <source>
        <dbReference type="Proteomes" id="UP000722989"/>
    </source>
</evidence>
<feature type="transmembrane region" description="Helical" evidence="5">
    <location>
        <begin position="15"/>
        <end position="36"/>
    </location>
</feature>
<proteinExistence type="predicted"/>
<protein>
    <submittedName>
        <fullName evidence="7">Fibronectin type III domain-containing protein</fullName>
    </submittedName>
</protein>
<dbReference type="InterPro" id="IPR036116">
    <property type="entry name" value="FN3_sf"/>
</dbReference>
<dbReference type="SUPFAM" id="SSF49265">
    <property type="entry name" value="Fibronectin type III"/>
    <property type="match status" value="2"/>
</dbReference>
<accession>A0ABX0XYP8</accession>
<feature type="domain" description="Fibronectin type-III" evidence="6">
    <location>
        <begin position="410"/>
        <end position="499"/>
    </location>
</feature>
<keyword evidence="2" id="KW-0326">Glycosidase</keyword>
<keyword evidence="8" id="KW-1185">Reference proteome</keyword>
<keyword evidence="3" id="KW-0624">Polysaccharide degradation</keyword>
<evidence type="ECO:0000256" key="4">
    <source>
        <dbReference type="SAM" id="MobiDB-lite"/>
    </source>
</evidence>
<dbReference type="InterPro" id="IPR050991">
    <property type="entry name" value="ECM_Regulatory_Proteins"/>
</dbReference>
<dbReference type="CDD" id="cd00063">
    <property type="entry name" value="FN3"/>
    <property type="match status" value="3"/>
</dbReference>
<dbReference type="Gene3D" id="2.130.10.10">
    <property type="entry name" value="YVTN repeat-like/Quinoprotein amine dehydrogenase"/>
    <property type="match status" value="1"/>
</dbReference>
<evidence type="ECO:0000256" key="3">
    <source>
        <dbReference type="ARBA" id="ARBA00023326"/>
    </source>
</evidence>
<dbReference type="InterPro" id="IPR011044">
    <property type="entry name" value="Quino_amine_DH_bsu"/>
</dbReference>
<sequence>MVGARVRGLARGRGGLVTVVTIAALLVGIGATLFGLGASNNAIANFDAASWLWSTNKGEVARVNGVTGRVDTRYKVSDSFGHTVQVSQTDRYVILRDVTTGKVSVLDLASLHLAASTRTTAGVGVTVALHGESAFVIDAVQGAVSQLDPATLTPVGAPLRFMPGLSGGAFDAAGRLWLLVPREGTAVAIQPTAPPSSRSTRGGRAGTAAPADPRVVKTVAVADPSHDLALSVLDSGVAVLDKTASVLATLRDDVVRKTPLNLTGPGALPPRTTGTDVPVTVVDGRTVYVVNGDRVGQFTVPGEGAKLAPCVAWSKRLYCADETTGDVYVLDTAGRLATTITVPGAAGTPLDLEVREDHLFINAPAGSNAEVVDDQGRARLVDKYANNILGGDPPPPPPPPPPPQKPPVGPPGAPVNVRAAAGNAQARVSWGAAPSNGAPVMKYVVEGDGKPHEVGADQRSLDVTGLANGQTYTFTVYAVNAKGSGPKRAANPVVPTAEVPDAPTSVAATENSAGTVAVTWPAANGQGRGVARYVVSAIAAGSAPVQVGDTDRTTLTVPAGTQLTYGTQYAFTVIAVNDRGANSKPSPLSNTVVPYAAPGRPVGLDARTATDRAGTVTVTWRSAPENGRPISRYVVTANGRGQDVVGATSTTLTGFGNGTRVNVAVHAVNAAGAGPDATTTATTITAPKVTVTGSSAASTTSIAVTFSADLGGASGATCTLAVSGGPSASNACRSSALTVGGLAPSRSYGFTVTVTTPAGSASATGSQATADVYGQAYCQNYVSTSDPATQTWCNDQRNALEVQPSPAVLHQNTVGKTTHLASYKAYCWTTGESVYAYNYNHDKRTNRWIRIEWNGGQYYTPLAWINFDGNTSSDYVGVLPHC</sequence>
<organism evidence="7 8">
    <name type="scientific">Planosporangium thailandense</name>
    <dbReference type="NCBI Taxonomy" id="765197"/>
    <lineage>
        <taxon>Bacteria</taxon>
        <taxon>Bacillati</taxon>
        <taxon>Actinomycetota</taxon>
        <taxon>Actinomycetes</taxon>
        <taxon>Micromonosporales</taxon>
        <taxon>Micromonosporaceae</taxon>
        <taxon>Planosporangium</taxon>
    </lineage>
</organism>
<name>A0ABX0XYP8_9ACTN</name>
<evidence type="ECO:0000259" key="6">
    <source>
        <dbReference type="PROSITE" id="PS50853"/>
    </source>
</evidence>
<evidence type="ECO:0000313" key="7">
    <source>
        <dbReference type="EMBL" id="NJC70328.1"/>
    </source>
</evidence>
<dbReference type="PROSITE" id="PS50853">
    <property type="entry name" value="FN3"/>
    <property type="match status" value="3"/>
</dbReference>
<dbReference type="PANTHER" id="PTHR46708">
    <property type="entry name" value="TENASCIN"/>
    <property type="match status" value="1"/>
</dbReference>
<evidence type="ECO:0000256" key="2">
    <source>
        <dbReference type="ARBA" id="ARBA00023295"/>
    </source>
</evidence>
<dbReference type="Gene3D" id="2.60.40.10">
    <property type="entry name" value="Immunoglobulins"/>
    <property type="match status" value="3"/>
</dbReference>
<dbReference type="InterPro" id="IPR013783">
    <property type="entry name" value="Ig-like_fold"/>
</dbReference>
<dbReference type="SMART" id="SM00060">
    <property type="entry name" value="FN3"/>
    <property type="match status" value="4"/>
</dbReference>
<dbReference type="PANTHER" id="PTHR46708:SF2">
    <property type="entry name" value="FIBRONECTIN TYPE-III DOMAIN-CONTAINING PROTEIN"/>
    <property type="match status" value="1"/>
</dbReference>
<keyword evidence="1" id="KW-0677">Repeat</keyword>
<keyword evidence="3" id="KW-0119">Carbohydrate metabolism</keyword>
<keyword evidence="5" id="KW-0472">Membrane</keyword>